<dbReference type="PANTHER" id="PTHR35186">
    <property type="entry name" value="ANK_REP_REGION DOMAIN-CONTAINING PROTEIN"/>
    <property type="match status" value="1"/>
</dbReference>
<organism evidence="1 2">
    <name type="scientific">Apiosordaria backusii</name>
    <dbReference type="NCBI Taxonomy" id="314023"/>
    <lineage>
        <taxon>Eukaryota</taxon>
        <taxon>Fungi</taxon>
        <taxon>Dikarya</taxon>
        <taxon>Ascomycota</taxon>
        <taxon>Pezizomycotina</taxon>
        <taxon>Sordariomycetes</taxon>
        <taxon>Sordariomycetidae</taxon>
        <taxon>Sordariales</taxon>
        <taxon>Lasiosphaeriaceae</taxon>
        <taxon>Apiosordaria</taxon>
    </lineage>
</organism>
<dbReference type="Proteomes" id="UP001172159">
    <property type="component" value="Unassembled WGS sequence"/>
</dbReference>
<gene>
    <name evidence="1" type="ORF">B0T21DRAFT_38849</name>
</gene>
<dbReference type="EMBL" id="JAUKTV010000010">
    <property type="protein sequence ID" value="KAK0726689.1"/>
    <property type="molecule type" value="Genomic_DNA"/>
</dbReference>
<sequence>MSSTLTELEKLVSTLVRSNRLKLALSKSEERCEILIRNLRTSNSDLSRLREQRQAQVTSRILHSGTSVDKTVKSSPTTCPNFHQIRKTICDLHISLVSTYHTPEKDRPLNQHTLKLFLGSSGSTIETHTIISRVLLTCHCHLKILDKTGHLAKLVRQLEVRTTGNQQGVPCLSVSELPPLEITSSSFASLEQLIEAYDARTHLSIIDQLTLAKNTVVAALSLQQTPWGAGEYWRLEHLNFLLKDQSLPKVLNSLHFNSKIDNLDEVLPGNSTIIRGGAPEVLLDSDVEEAMLRHGIRCLTLFSVGTILLQIERWDSPSSILESDVEKIRRISRQTSRFGREYQKLVLKCIWCDFGCGLDSLLEPELQAAVWDQVVCVLSDMIDILGRA</sequence>
<comment type="caution">
    <text evidence="1">The sequence shown here is derived from an EMBL/GenBank/DDBJ whole genome shotgun (WGS) entry which is preliminary data.</text>
</comment>
<dbReference type="PANTHER" id="PTHR35186:SF4">
    <property type="entry name" value="PRION-INHIBITION AND PROPAGATION HELO DOMAIN-CONTAINING PROTEIN"/>
    <property type="match status" value="1"/>
</dbReference>
<protein>
    <submittedName>
        <fullName evidence="1">Uncharacterized protein</fullName>
    </submittedName>
</protein>
<dbReference type="AlphaFoldDB" id="A0AA40B2Z8"/>
<keyword evidence="2" id="KW-1185">Reference proteome</keyword>
<evidence type="ECO:0000313" key="1">
    <source>
        <dbReference type="EMBL" id="KAK0726689.1"/>
    </source>
</evidence>
<accession>A0AA40B2Z8</accession>
<name>A0AA40B2Z8_9PEZI</name>
<evidence type="ECO:0000313" key="2">
    <source>
        <dbReference type="Proteomes" id="UP001172159"/>
    </source>
</evidence>
<proteinExistence type="predicted"/>
<reference evidence="1" key="1">
    <citation type="submission" date="2023-06" db="EMBL/GenBank/DDBJ databases">
        <title>Genome-scale phylogeny and comparative genomics of the fungal order Sordariales.</title>
        <authorList>
            <consortium name="Lawrence Berkeley National Laboratory"/>
            <person name="Hensen N."/>
            <person name="Bonometti L."/>
            <person name="Westerberg I."/>
            <person name="Brannstrom I.O."/>
            <person name="Guillou S."/>
            <person name="Cros-Aarteil S."/>
            <person name="Calhoun S."/>
            <person name="Haridas S."/>
            <person name="Kuo A."/>
            <person name="Mondo S."/>
            <person name="Pangilinan J."/>
            <person name="Riley R."/>
            <person name="Labutti K."/>
            <person name="Andreopoulos B."/>
            <person name="Lipzen A."/>
            <person name="Chen C."/>
            <person name="Yanf M."/>
            <person name="Daum C."/>
            <person name="Ng V."/>
            <person name="Clum A."/>
            <person name="Steindorff A."/>
            <person name="Ohm R."/>
            <person name="Martin F."/>
            <person name="Silar P."/>
            <person name="Natvig D."/>
            <person name="Lalanne C."/>
            <person name="Gautier V."/>
            <person name="Ament-Velasquez S.L."/>
            <person name="Kruys A."/>
            <person name="Hutchinson M.I."/>
            <person name="Powell A.J."/>
            <person name="Barry K."/>
            <person name="Miller A.N."/>
            <person name="Grigoriev I.V."/>
            <person name="Debuchy R."/>
            <person name="Gladieux P."/>
            <person name="Thoren M.H."/>
            <person name="Johannesson H."/>
        </authorList>
    </citation>
    <scope>NUCLEOTIDE SEQUENCE</scope>
    <source>
        <strain evidence="1">CBS 540.89</strain>
    </source>
</reference>